<proteinExistence type="inferred from homology"/>
<dbReference type="InterPro" id="IPR008587">
    <property type="entry name" value="FPP_plant"/>
</dbReference>
<organism evidence="5 7">
    <name type="scientific">Dioscorea cayennensis subsp. rotundata</name>
    <name type="common">White Guinea yam</name>
    <name type="synonym">Dioscorea rotundata</name>
    <dbReference type="NCBI Taxonomy" id="55577"/>
    <lineage>
        <taxon>Eukaryota</taxon>
        <taxon>Viridiplantae</taxon>
        <taxon>Streptophyta</taxon>
        <taxon>Embryophyta</taxon>
        <taxon>Tracheophyta</taxon>
        <taxon>Spermatophyta</taxon>
        <taxon>Magnoliopsida</taxon>
        <taxon>Liliopsida</taxon>
        <taxon>Dioscoreales</taxon>
        <taxon>Dioscoreaceae</taxon>
        <taxon>Dioscorea</taxon>
    </lineage>
</organism>
<evidence type="ECO:0000313" key="6">
    <source>
        <dbReference type="RefSeq" id="XP_039132866.1"/>
    </source>
</evidence>
<sequence length="757" mass="84244">MDRRSWLWRRKSSEKSPGETESSGSISSERYSDDHQENLRASPNNASPNSVQSLEVSSKVDNNEVHETMKSLTEKLSAALLSINAKDDLVKQHAKVAEEAVSGWEKAELEVVALKQQLEAAAKKNSALEDRVGHLDGALKECVRELRVSREEQEQKIQDAIVKKAQDWEVEKSEFEGQLSELRTQLEAAKAEVASSVDHDLQSKLEASETKNSALKDVWLAQSKNLKTRTLERDLSIQAAETASKQLLESIKKVAKLEAECRRLRCVERKTPLANDRRMGSSICMESVTDSQSDSGEQLLGLENEGSCSGSWATALIAELDQFKSNKVGTRSLATSVEIELMDDFLEMERLVGLPEADSSEGNSKVETQLMHQQITDLVAKIEKMENKKAELEVALTGTRKQLDSSTNQMRAAEAKITELQRQLDLADRAKQLSMIQLIDAEEKRKALESQFELAQSQVNELSGKLSQLEANVDEERALSAELTAKLDAADEAKQVLESQLLDKISILEGEIEEKKAKSAEYTASAGALEAAKKELEASKKELEIQLESTKLEVRKLHVKVTMLEQEIKEERILSAESIAKLENAEADRKTAENQLEVAQQEVGKLHDKITSLEKKIDDERSSCEALVTKCQNLEDELSSRKRETEFRRARSSNEEMKLKQEKDFAMAAGKLAECQKTIASLNRHLQLLTALDDLMLESEMPELNDRLPDLRTEDGKELSNSDSSADTENSTVPNGKTEGTTPCLVPRLPTSPVAFA</sequence>
<feature type="region of interest" description="Disordered" evidence="4">
    <location>
        <begin position="707"/>
        <end position="757"/>
    </location>
</feature>
<protein>
    <submittedName>
        <fullName evidence="6 7">Filament-like plant protein 3 isoform X1</fullName>
    </submittedName>
</protein>
<feature type="compositionally biased region" description="Polar residues" evidence="4">
    <location>
        <begin position="721"/>
        <end position="741"/>
    </location>
</feature>
<feature type="coiled-coil region" evidence="3">
    <location>
        <begin position="375"/>
        <end position="644"/>
    </location>
</feature>
<evidence type="ECO:0000256" key="4">
    <source>
        <dbReference type="SAM" id="MobiDB-lite"/>
    </source>
</evidence>
<reference evidence="6 7" key="1">
    <citation type="submission" date="2025-04" db="UniProtKB">
        <authorList>
            <consortium name="RefSeq"/>
        </authorList>
    </citation>
    <scope>IDENTIFICATION</scope>
</reference>
<dbReference type="GeneID" id="120269948"/>
<feature type="compositionally biased region" description="Polar residues" evidence="4">
    <location>
        <begin position="39"/>
        <end position="60"/>
    </location>
</feature>
<comment type="similarity">
    <text evidence="1">Belongs to the FPP family.</text>
</comment>
<dbReference type="Gene3D" id="1.10.287.1490">
    <property type="match status" value="1"/>
</dbReference>
<feature type="region of interest" description="Disordered" evidence="4">
    <location>
        <begin position="1"/>
        <end position="62"/>
    </location>
</feature>
<evidence type="ECO:0000256" key="1">
    <source>
        <dbReference type="ARBA" id="ARBA00005921"/>
    </source>
</evidence>
<evidence type="ECO:0000256" key="3">
    <source>
        <dbReference type="SAM" id="Coils"/>
    </source>
</evidence>
<keyword evidence="2 3" id="KW-0175">Coiled coil</keyword>
<dbReference type="PANTHER" id="PTHR31580:SF49">
    <property type="entry name" value="FILAMENT-LIKE PLANT PROTEIN 3"/>
    <property type="match status" value="1"/>
</dbReference>
<feature type="compositionally biased region" description="Low complexity" evidence="4">
    <location>
        <begin position="19"/>
        <end position="29"/>
    </location>
</feature>
<dbReference type="PANTHER" id="PTHR31580">
    <property type="entry name" value="FILAMENT-LIKE PLANT PROTEIN 4"/>
    <property type="match status" value="1"/>
</dbReference>
<evidence type="ECO:0000256" key="2">
    <source>
        <dbReference type="ARBA" id="ARBA00023054"/>
    </source>
</evidence>
<feature type="coiled-coil region" evidence="3">
    <location>
        <begin position="104"/>
        <end position="192"/>
    </location>
</feature>
<accession>A0AB40C1U4</accession>
<evidence type="ECO:0000313" key="5">
    <source>
        <dbReference type="Proteomes" id="UP001515500"/>
    </source>
</evidence>
<name>A0AB40C1U4_DIOCR</name>
<dbReference type="Pfam" id="PF05911">
    <property type="entry name" value="FPP"/>
    <property type="match status" value="4"/>
</dbReference>
<evidence type="ECO:0000313" key="7">
    <source>
        <dbReference type="RefSeq" id="XP_039132867.1"/>
    </source>
</evidence>
<keyword evidence="5" id="KW-1185">Reference proteome</keyword>
<dbReference type="RefSeq" id="XP_039132867.1">
    <property type="nucleotide sequence ID" value="XM_039276933.1"/>
</dbReference>
<dbReference type="AlphaFoldDB" id="A0AB40C1U4"/>
<dbReference type="Proteomes" id="UP001515500">
    <property type="component" value="Chromosome 10"/>
</dbReference>
<dbReference type="RefSeq" id="XP_039132866.1">
    <property type="nucleotide sequence ID" value="XM_039276932.1"/>
</dbReference>
<feature type="compositionally biased region" description="Basic and acidic residues" evidence="4">
    <location>
        <begin position="707"/>
        <end position="720"/>
    </location>
</feature>
<feature type="compositionally biased region" description="Basic and acidic residues" evidence="4">
    <location>
        <begin position="1"/>
        <end position="18"/>
    </location>
</feature>
<gene>
    <name evidence="6 7" type="primary">LOC120269948</name>
</gene>